<evidence type="ECO:0000256" key="4">
    <source>
        <dbReference type="ARBA" id="ARBA00025078"/>
    </source>
</evidence>
<dbReference type="Pfam" id="PF01312">
    <property type="entry name" value="Bac_export_2"/>
    <property type="match status" value="1"/>
</dbReference>
<comment type="function">
    <text evidence="4">Required for formation of the rod structure in the basal body of the flagellar apparatus. Together with FliI and FliH, may constitute the export apparatus of flagellin.</text>
</comment>
<evidence type="ECO:0000256" key="5">
    <source>
        <dbReference type="SAM" id="MobiDB-lite"/>
    </source>
</evidence>
<dbReference type="InterPro" id="IPR006135">
    <property type="entry name" value="T3SS_substrate_exporter"/>
</dbReference>
<evidence type="ECO:0000256" key="1">
    <source>
        <dbReference type="ARBA" id="ARBA00010690"/>
    </source>
</evidence>
<dbReference type="PANTHER" id="PTHR30531:SF12">
    <property type="entry name" value="FLAGELLAR BIOSYNTHETIC PROTEIN FLHB"/>
    <property type="match status" value="1"/>
</dbReference>
<keyword evidence="3" id="KW-0653">Protein transport</keyword>
<dbReference type="Proteomes" id="UP000275461">
    <property type="component" value="Unassembled WGS sequence"/>
</dbReference>
<dbReference type="OrthoDB" id="5244399at2"/>
<accession>A0A498CBW3</accession>
<evidence type="ECO:0000256" key="2">
    <source>
        <dbReference type="ARBA" id="ARBA00021622"/>
    </source>
</evidence>
<dbReference type="AlphaFoldDB" id="A0A498CBW3"/>
<keyword evidence="6" id="KW-0282">Flagellum</keyword>
<organism evidence="6 7">
    <name type="scientific">Alkalispirillum mobile</name>
    <dbReference type="NCBI Taxonomy" id="85925"/>
    <lineage>
        <taxon>Bacteria</taxon>
        <taxon>Pseudomonadati</taxon>
        <taxon>Pseudomonadota</taxon>
        <taxon>Gammaproteobacteria</taxon>
        <taxon>Chromatiales</taxon>
        <taxon>Ectothiorhodospiraceae</taxon>
        <taxon>Alkalispirillum</taxon>
    </lineage>
</organism>
<reference evidence="6 7" key="1">
    <citation type="submission" date="2018-10" db="EMBL/GenBank/DDBJ databases">
        <title>Genomic Encyclopedia of Type Strains, Phase IV (KMG-IV): sequencing the most valuable type-strain genomes for metagenomic binning, comparative biology and taxonomic classification.</title>
        <authorList>
            <person name="Goeker M."/>
        </authorList>
    </citation>
    <scope>NUCLEOTIDE SEQUENCE [LARGE SCALE GENOMIC DNA]</scope>
    <source>
        <strain evidence="6 7">DSM 12769</strain>
    </source>
</reference>
<dbReference type="GO" id="GO:0009306">
    <property type="term" value="P:protein secretion"/>
    <property type="evidence" value="ECO:0007669"/>
    <property type="project" value="InterPro"/>
</dbReference>
<keyword evidence="3" id="KW-1006">Bacterial flagellum protein export</keyword>
<dbReference type="InterPro" id="IPR029025">
    <property type="entry name" value="T3SS_substrate_exporter_C"/>
</dbReference>
<dbReference type="Gene3D" id="3.40.1690.10">
    <property type="entry name" value="secretion proteins EscU"/>
    <property type="match status" value="1"/>
</dbReference>
<gene>
    <name evidence="6" type="ORF">DFR31_0576</name>
</gene>
<comment type="similarity">
    <text evidence="1">Belongs to the type III secretion exporter family.</text>
</comment>
<keyword evidence="6" id="KW-0966">Cell projection</keyword>
<keyword evidence="7" id="KW-1185">Reference proteome</keyword>
<dbReference type="RefSeq" id="WP_121441138.1">
    <property type="nucleotide sequence ID" value="NZ_RCDA01000001.1"/>
</dbReference>
<evidence type="ECO:0000313" key="6">
    <source>
        <dbReference type="EMBL" id="RLK50670.1"/>
    </source>
</evidence>
<comment type="caution">
    <text evidence="6">The sequence shown here is derived from an EMBL/GenBank/DDBJ whole genome shotgun (WGS) entry which is preliminary data.</text>
</comment>
<protein>
    <recommendedName>
        <fullName evidence="2">Flagellar biosynthetic protein FlhB</fullName>
    </recommendedName>
</protein>
<keyword evidence="6" id="KW-0969">Cilium</keyword>
<dbReference type="EMBL" id="RCDA01000001">
    <property type="protein sequence ID" value="RLK50670.1"/>
    <property type="molecule type" value="Genomic_DNA"/>
</dbReference>
<feature type="region of interest" description="Disordered" evidence="5">
    <location>
        <begin position="94"/>
        <end position="113"/>
    </location>
</feature>
<dbReference type="SUPFAM" id="SSF160544">
    <property type="entry name" value="EscU C-terminal domain-like"/>
    <property type="match status" value="1"/>
</dbReference>
<name>A0A498CBW3_9GAMM</name>
<evidence type="ECO:0000313" key="7">
    <source>
        <dbReference type="Proteomes" id="UP000275461"/>
    </source>
</evidence>
<proteinExistence type="inferred from homology"/>
<sequence>MSDRDEKHTYEGKRRLAVALEYGGQGAPRVTAKGAGPLAERIIELAAAHEVPLDTDADLVAVLSQLDLEQEIPESLYRVVAEVIAFAYLVKGRVPEGWHNDGGPAPDGPDRED</sequence>
<dbReference type="GO" id="GO:0005886">
    <property type="term" value="C:plasma membrane"/>
    <property type="evidence" value="ECO:0007669"/>
    <property type="project" value="TreeGrafter"/>
</dbReference>
<dbReference type="PANTHER" id="PTHR30531">
    <property type="entry name" value="FLAGELLAR BIOSYNTHETIC PROTEIN FLHB"/>
    <property type="match status" value="1"/>
</dbReference>
<evidence type="ECO:0000256" key="3">
    <source>
        <dbReference type="ARBA" id="ARBA00023225"/>
    </source>
</evidence>
<keyword evidence="3" id="KW-0813">Transport</keyword>